<evidence type="ECO:0000256" key="1">
    <source>
        <dbReference type="ARBA" id="ARBA00009437"/>
    </source>
</evidence>
<comment type="caution">
    <text evidence="3">The sequence shown here is derived from an EMBL/GenBank/DDBJ whole genome shotgun (WGS) entry which is preliminary data.</text>
</comment>
<dbReference type="GO" id="GO:0006351">
    <property type="term" value="P:DNA-templated transcription"/>
    <property type="evidence" value="ECO:0007669"/>
    <property type="project" value="TreeGrafter"/>
</dbReference>
<feature type="domain" description="LysR substrate-binding" evidence="2">
    <location>
        <begin position="7"/>
        <end position="71"/>
    </location>
</feature>
<dbReference type="PANTHER" id="PTHR30537:SF5">
    <property type="entry name" value="HTH-TYPE TRANSCRIPTIONAL ACTIVATOR TTDR-RELATED"/>
    <property type="match status" value="1"/>
</dbReference>
<accession>A0AAX1XBP3</accession>
<dbReference type="InterPro" id="IPR005119">
    <property type="entry name" value="LysR_subst-bd"/>
</dbReference>
<dbReference type="SUPFAM" id="SSF53850">
    <property type="entry name" value="Periplasmic binding protein-like II"/>
    <property type="match status" value="1"/>
</dbReference>
<name>A0AAX1XBP3_BURML</name>
<proteinExistence type="inferred from homology"/>
<reference evidence="4" key="1">
    <citation type="submission" date="2018-10" db="EMBL/GenBank/DDBJ databases">
        <title>FDA dAtabase for Regulatory Grade micrObial Sequences (FDA-ARGOS): Supporting development and validation of Infectious Disease Dx tests.</title>
        <authorList>
            <person name="Minogue T."/>
            <person name="Wolcott M."/>
            <person name="Wasieloski L."/>
            <person name="Aguilar W."/>
            <person name="Moore D."/>
            <person name="Jaissle J."/>
            <person name="Tallon L."/>
            <person name="Sadzewicz L."/>
            <person name="Zhao X."/>
            <person name="Vavikolanu K."/>
            <person name="Mehta A."/>
            <person name="Aluvathingal J."/>
            <person name="Nadendla S."/>
            <person name="Yan Y."/>
            <person name="Sichtig H."/>
        </authorList>
    </citation>
    <scope>NUCLEOTIDE SEQUENCE [LARGE SCALE GENOMIC DNA]</scope>
    <source>
        <strain evidence="4">FDAARGOS_588</strain>
    </source>
</reference>
<dbReference type="Proteomes" id="UP000269379">
    <property type="component" value="Unassembled WGS sequence"/>
</dbReference>
<comment type="similarity">
    <text evidence="1">Belongs to the LysR transcriptional regulatory family.</text>
</comment>
<dbReference type="Pfam" id="PF03466">
    <property type="entry name" value="LysR_substrate"/>
    <property type="match status" value="1"/>
</dbReference>
<evidence type="ECO:0000259" key="2">
    <source>
        <dbReference type="Pfam" id="PF03466"/>
    </source>
</evidence>
<protein>
    <submittedName>
        <fullName evidence="3">Aldo/keto reductase</fullName>
    </submittedName>
</protein>
<evidence type="ECO:0000313" key="4">
    <source>
        <dbReference type="Proteomes" id="UP000269379"/>
    </source>
</evidence>
<dbReference type="InterPro" id="IPR058163">
    <property type="entry name" value="LysR-type_TF_proteobact-type"/>
</dbReference>
<dbReference type="RefSeq" id="WP_004195518.1">
    <property type="nucleotide sequence ID" value="NZ_CALNEC010000002.1"/>
</dbReference>
<dbReference type="PANTHER" id="PTHR30537">
    <property type="entry name" value="HTH-TYPE TRANSCRIPTIONAL REGULATOR"/>
    <property type="match status" value="1"/>
</dbReference>
<evidence type="ECO:0000313" key="3">
    <source>
        <dbReference type="EMBL" id="RPA28730.1"/>
    </source>
</evidence>
<gene>
    <name evidence="3" type="ORF">EGT70_03375</name>
</gene>
<dbReference type="GO" id="GO:0043565">
    <property type="term" value="F:sequence-specific DNA binding"/>
    <property type="evidence" value="ECO:0007669"/>
    <property type="project" value="TreeGrafter"/>
</dbReference>
<organism evidence="3 4">
    <name type="scientific">Burkholderia mallei</name>
    <name type="common">Pseudomonas mallei</name>
    <dbReference type="NCBI Taxonomy" id="13373"/>
    <lineage>
        <taxon>Bacteria</taxon>
        <taxon>Pseudomonadati</taxon>
        <taxon>Pseudomonadota</taxon>
        <taxon>Betaproteobacteria</taxon>
        <taxon>Burkholderiales</taxon>
        <taxon>Burkholderiaceae</taxon>
        <taxon>Burkholderia</taxon>
        <taxon>pseudomallei group</taxon>
    </lineage>
</organism>
<dbReference type="AlphaFoldDB" id="A0AAX1XBP3"/>
<sequence length="100" mass="10934">MIAHRRQQASSPLRVSLPVSLGRRRALPALLDVAQRHPLLRLDLSFTDRRSDLVDEGIDRAVRIGDPGGAAARALRAAASAAGARRRARRPLFVVHRSAE</sequence>
<dbReference type="Gene3D" id="3.40.190.10">
    <property type="entry name" value="Periplasmic binding protein-like II"/>
    <property type="match status" value="1"/>
</dbReference>
<dbReference type="EMBL" id="RKJW01000001">
    <property type="protein sequence ID" value="RPA28730.1"/>
    <property type="molecule type" value="Genomic_DNA"/>
</dbReference>
<dbReference type="KEGG" id="bmai:DM57_10200"/>
<dbReference type="GO" id="GO:0003700">
    <property type="term" value="F:DNA-binding transcription factor activity"/>
    <property type="evidence" value="ECO:0007669"/>
    <property type="project" value="TreeGrafter"/>
</dbReference>
<dbReference type="GeneID" id="92975990"/>